<evidence type="ECO:0000259" key="2">
    <source>
        <dbReference type="PROSITE" id="PS50994"/>
    </source>
</evidence>
<dbReference type="InterPro" id="IPR039537">
    <property type="entry name" value="Retrotran_Ty1/copia-like"/>
</dbReference>
<feature type="region of interest" description="Disordered" evidence="1">
    <location>
        <begin position="218"/>
        <end position="237"/>
    </location>
</feature>
<dbReference type="GO" id="GO:0003676">
    <property type="term" value="F:nucleic acid binding"/>
    <property type="evidence" value="ECO:0007669"/>
    <property type="project" value="InterPro"/>
</dbReference>
<organism evidence="3 4">
    <name type="scientific">Daucus carota subsp. sativus</name>
    <name type="common">Carrot</name>
    <dbReference type="NCBI Taxonomy" id="79200"/>
    <lineage>
        <taxon>Eukaryota</taxon>
        <taxon>Viridiplantae</taxon>
        <taxon>Streptophyta</taxon>
        <taxon>Embryophyta</taxon>
        <taxon>Tracheophyta</taxon>
        <taxon>Spermatophyta</taxon>
        <taxon>Magnoliopsida</taxon>
        <taxon>eudicotyledons</taxon>
        <taxon>Gunneridae</taxon>
        <taxon>Pentapetalae</taxon>
        <taxon>asterids</taxon>
        <taxon>campanulids</taxon>
        <taxon>Apiales</taxon>
        <taxon>Apiaceae</taxon>
        <taxon>Apioideae</taxon>
        <taxon>Scandiceae</taxon>
        <taxon>Daucinae</taxon>
        <taxon>Daucus</taxon>
        <taxon>Daucus sect. Daucus</taxon>
    </lineage>
</organism>
<dbReference type="GO" id="GO:0015074">
    <property type="term" value="P:DNA integration"/>
    <property type="evidence" value="ECO:0007669"/>
    <property type="project" value="InterPro"/>
</dbReference>
<reference evidence="3" key="2">
    <citation type="submission" date="2022-03" db="EMBL/GenBank/DDBJ databases">
        <title>Draft title - Genomic analysis of global carrot germplasm unveils the trajectory of domestication and the origin of high carotenoid orange carrot.</title>
        <authorList>
            <person name="Iorizzo M."/>
            <person name="Ellison S."/>
            <person name="Senalik D."/>
            <person name="Macko-Podgorni A."/>
            <person name="Grzebelus D."/>
            <person name="Bostan H."/>
            <person name="Rolling W."/>
            <person name="Curaba J."/>
            <person name="Simon P."/>
        </authorList>
    </citation>
    <scope>NUCLEOTIDE SEQUENCE</scope>
    <source>
        <tissue evidence="3">Leaf</tissue>
    </source>
</reference>
<name>A0AAF0WC09_DAUCS</name>
<sequence length="294" mass="33253">MKNQSELFSIFCAFCSEIKNQFDLSIRTLRSDNAKEYTSTLFQSYMIQNGMLHETSCVDTPSQNGVAERKNSHILETARALLSQMNVPKPYWADAVSTACFLINRMPSSVLNGRFPYKILFPDKPLYPVEPKIFGSTCFVRDVHQNLSKLDPKSVKCIFLGYPRLQKGYRCYCPSLNKYLVSIDVTFMEDTSYFSSLPSANFEEDADNLLVYSITSSKHISEPDPKPSSTPIEPPVIHVYSRRPPPGSCPPPVPSSLDPIQMGQFLGLKSVLLLRDMLKPTEWTILTLFLLLLN</sequence>
<dbReference type="InterPro" id="IPR057670">
    <property type="entry name" value="SH3_retrovirus"/>
</dbReference>
<dbReference type="AlphaFoldDB" id="A0AAF0WC09"/>
<keyword evidence="4" id="KW-1185">Reference proteome</keyword>
<dbReference type="EMBL" id="CP093344">
    <property type="protein sequence ID" value="WOG86646.1"/>
    <property type="molecule type" value="Genomic_DNA"/>
</dbReference>
<protein>
    <recommendedName>
        <fullName evidence="2">Integrase catalytic domain-containing protein</fullName>
    </recommendedName>
</protein>
<dbReference type="InterPro" id="IPR001584">
    <property type="entry name" value="Integrase_cat-core"/>
</dbReference>
<dbReference type="Pfam" id="PF25597">
    <property type="entry name" value="SH3_retrovirus"/>
    <property type="match status" value="1"/>
</dbReference>
<evidence type="ECO:0000313" key="3">
    <source>
        <dbReference type="EMBL" id="WOG86646.1"/>
    </source>
</evidence>
<dbReference type="InterPro" id="IPR036397">
    <property type="entry name" value="RNaseH_sf"/>
</dbReference>
<dbReference type="PROSITE" id="PS50994">
    <property type="entry name" value="INTEGRASE"/>
    <property type="match status" value="1"/>
</dbReference>
<feature type="domain" description="Integrase catalytic" evidence="2">
    <location>
        <begin position="1"/>
        <end position="124"/>
    </location>
</feature>
<gene>
    <name evidence="3" type="ORF">DCAR_0205863</name>
</gene>
<reference evidence="3" key="1">
    <citation type="journal article" date="2016" name="Nat. Genet.">
        <title>A high-quality carrot genome assembly provides new insights into carotenoid accumulation and asterid genome evolution.</title>
        <authorList>
            <person name="Iorizzo M."/>
            <person name="Ellison S."/>
            <person name="Senalik D."/>
            <person name="Zeng P."/>
            <person name="Satapoomin P."/>
            <person name="Huang J."/>
            <person name="Bowman M."/>
            <person name="Iovene M."/>
            <person name="Sanseverino W."/>
            <person name="Cavagnaro P."/>
            <person name="Yildiz M."/>
            <person name="Macko-Podgorni A."/>
            <person name="Moranska E."/>
            <person name="Grzebelus E."/>
            <person name="Grzebelus D."/>
            <person name="Ashrafi H."/>
            <person name="Zheng Z."/>
            <person name="Cheng S."/>
            <person name="Spooner D."/>
            <person name="Van Deynze A."/>
            <person name="Simon P."/>
        </authorList>
    </citation>
    <scope>NUCLEOTIDE SEQUENCE</scope>
    <source>
        <tissue evidence="3">Leaf</tissue>
    </source>
</reference>
<dbReference type="Proteomes" id="UP000077755">
    <property type="component" value="Chromosome 2"/>
</dbReference>
<dbReference type="PANTHER" id="PTHR42648">
    <property type="entry name" value="TRANSPOSASE, PUTATIVE-RELATED"/>
    <property type="match status" value="1"/>
</dbReference>
<dbReference type="PANTHER" id="PTHR42648:SF22">
    <property type="entry name" value="REVERSE TRANSCRIPTASE TY1_COPIA-TYPE DOMAIN-CONTAINING PROTEIN"/>
    <property type="match status" value="1"/>
</dbReference>
<dbReference type="Gene3D" id="3.30.420.10">
    <property type="entry name" value="Ribonuclease H-like superfamily/Ribonuclease H"/>
    <property type="match status" value="1"/>
</dbReference>
<evidence type="ECO:0000256" key="1">
    <source>
        <dbReference type="SAM" id="MobiDB-lite"/>
    </source>
</evidence>
<dbReference type="SUPFAM" id="SSF53098">
    <property type="entry name" value="Ribonuclease H-like"/>
    <property type="match status" value="1"/>
</dbReference>
<evidence type="ECO:0000313" key="4">
    <source>
        <dbReference type="Proteomes" id="UP000077755"/>
    </source>
</evidence>
<accession>A0AAF0WC09</accession>
<dbReference type="InterPro" id="IPR012337">
    <property type="entry name" value="RNaseH-like_sf"/>
</dbReference>
<proteinExistence type="predicted"/>